<keyword evidence="8" id="KW-1185">Reference proteome</keyword>
<comment type="subcellular location">
    <subcellularLocation>
        <location evidence="1">Cell outer membrane</location>
    </subcellularLocation>
</comment>
<dbReference type="Proteomes" id="UP000001364">
    <property type="component" value="Chromosome"/>
</dbReference>
<evidence type="ECO:0000256" key="5">
    <source>
        <dbReference type="SAM" id="SignalP"/>
    </source>
</evidence>
<evidence type="ECO:0000256" key="3">
    <source>
        <dbReference type="ARBA" id="ARBA00023237"/>
    </source>
</evidence>
<dbReference type="SUPFAM" id="SSF103088">
    <property type="entry name" value="OmpA-like"/>
    <property type="match status" value="1"/>
</dbReference>
<dbReference type="PANTHER" id="PTHR30329:SF21">
    <property type="entry name" value="LIPOPROTEIN YIAD-RELATED"/>
    <property type="match status" value="1"/>
</dbReference>
<dbReference type="HOGENOM" id="CLU_016890_6_2_5"/>
<dbReference type="SMR" id="A0A0H3C5D4"/>
<accession>A0A0H3C5D4</accession>
<dbReference type="Pfam" id="PF00691">
    <property type="entry name" value="OmpA"/>
    <property type="match status" value="1"/>
</dbReference>
<feature type="signal peptide" evidence="5">
    <location>
        <begin position="1"/>
        <end position="21"/>
    </location>
</feature>
<dbReference type="RefSeq" id="YP_002515576.1">
    <property type="nucleotide sequence ID" value="NC_011916.1"/>
</dbReference>
<dbReference type="KEGG" id="ccs:CCNA_00201"/>
<dbReference type="PATRIC" id="fig|565050.3.peg.199"/>
<dbReference type="PROSITE" id="PS51257">
    <property type="entry name" value="PROKAR_LIPOPROTEIN"/>
    <property type="match status" value="1"/>
</dbReference>
<dbReference type="OrthoDB" id="9782229at2"/>
<dbReference type="AlphaFoldDB" id="A0A0H3C5D4"/>
<dbReference type="PROSITE" id="PS01068">
    <property type="entry name" value="OMPA_1"/>
    <property type="match status" value="1"/>
</dbReference>
<dbReference type="GO" id="GO:0009279">
    <property type="term" value="C:cell outer membrane"/>
    <property type="evidence" value="ECO:0007669"/>
    <property type="project" value="UniProtKB-SubCell"/>
</dbReference>
<keyword evidence="3" id="KW-0998">Cell outer membrane</keyword>
<proteinExistence type="predicted"/>
<dbReference type="PANTHER" id="PTHR30329">
    <property type="entry name" value="STATOR ELEMENT OF FLAGELLAR MOTOR COMPLEX"/>
    <property type="match status" value="1"/>
</dbReference>
<dbReference type="EMBL" id="CP001340">
    <property type="protein sequence ID" value="ACL93668.1"/>
    <property type="molecule type" value="Genomic_DNA"/>
</dbReference>
<dbReference type="PRINTS" id="PR01021">
    <property type="entry name" value="OMPADOMAIN"/>
</dbReference>
<reference evidence="7 8" key="1">
    <citation type="journal article" date="2010" name="J. Bacteriol.">
        <title>The genetic basis of laboratory adaptation in Caulobacter crescentus.</title>
        <authorList>
            <person name="Marks M.E."/>
            <person name="Castro-Rojas C.M."/>
            <person name="Teiling C."/>
            <person name="Du L."/>
            <person name="Kapatral V."/>
            <person name="Walunas T.L."/>
            <person name="Crosson S."/>
        </authorList>
    </citation>
    <scope>NUCLEOTIDE SEQUENCE [LARGE SCALE GENOMIC DNA]</scope>
    <source>
        <strain evidence="8">NA1000 / CB15N</strain>
    </source>
</reference>
<keyword evidence="2 4" id="KW-0472">Membrane</keyword>
<dbReference type="Gene3D" id="3.30.1330.60">
    <property type="entry name" value="OmpA-like domain"/>
    <property type="match status" value="1"/>
</dbReference>
<dbReference type="PhylomeDB" id="A0A0H3C5D4"/>
<evidence type="ECO:0000256" key="4">
    <source>
        <dbReference type="PROSITE-ProRule" id="PRU00473"/>
    </source>
</evidence>
<evidence type="ECO:0000313" key="7">
    <source>
        <dbReference type="EMBL" id="ACL93668.1"/>
    </source>
</evidence>
<dbReference type="PROSITE" id="PS51123">
    <property type="entry name" value="OMPA_2"/>
    <property type="match status" value="1"/>
</dbReference>
<evidence type="ECO:0000259" key="6">
    <source>
        <dbReference type="PROSITE" id="PS51123"/>
    </source>
</evidence>
<dbReference type="CDD" id="cd07185">
    <property type="entry name" value="OmpA_C-like"/>
    <property type="match status" value="1"/>
</dbReference>
<protein>
    <submittedName>
        <fullName evidence="7">Outer membrane protein</fullName>
    </submittedName>
</protein>
<gene>
    <name evidence="7" type="ordered locus">CCNA_00201</name>
</gene>
<dbReference type="InterPro" id="IPR050330">
    <property type="entry name" value="Bact_OuterMem_StrucFunc"/>
</dbReference>
<evidence type="ECO:0000256" key="1">
    <source>
        <dbReference type="ARBA" id="ARBA00004442"/>
    </source>
</evidence>
<name>A0A0H3C5D4_CAUVN</name>
<evidence type="ECO:0000313" key="8">
    <source>
        <dbReference type="Proteomes" id="UP000001364"/>
    </source>
</evidence>
<evidence type="ECO:0000256" key="2">
    <source>
        <dbReference type="ARBA" id="ARBA00023136"/>
    </source>
</evidence>
<dbReference type="InterPro" id="IPR027367">
    <property type="entry name" value="Gly-zipper_YMGG"/>
</dbReference>
<keyword evidence="5" id="KW-0732">Signal</keyword>
<sequence>MPKFARKMTLAVVLMSAGALAACTTTDPYTGMPVRNNTGTGALTGAGVGAVLGYLTNTNKGEQGRKNALIGAGIGALAGGAIGNYMDRQQADFRRSLEGSGVMIRRNGDQIVLVMPSDVTFAVDRSDVQPPFTRVLDDVARTLNAYPQTTIDVVGHADSSGPDDYNQTLSERRASAVAGYLTGPGGVLVDRVFVAGMGERAPIADNATADGRAQNRRVEIILRPLT</sequence>
<feature type="domain" description="OmpA-like" evidence="6">
    <location>
        <begin position="108"/>
        <end position="226"/>
    </location>
</feature>
<organism evidence="7 8">
    <name type="scientific">Caulobacter vibrioides (strain NA1000 / CB15N)</name>
    <name type="common">Caulobacter crescentus</name>
    <dbReference type="NCBI Taxonomy" id="565050"/>
    <lineage>
        <taxon>Bacteria</taxon>
        <taxon>Pseudomonadati</taxon>
        <taxon>Pseudomonadota</taxon>
        <taxon>Alphaproteobacteria</taxon>
        <taxon>Caulobacterales</taxon>
        <taxon>Caulobacteraceae</taxon>
        <taxon>Caulobacter</taxon>
    </lineage>
</organism>
<dbReference type="Pfam" id="PF13441">
    <property type="entry name" value="Gly-zipper_YMGG"/>
    <property type="match status" value="1"/>
</dbReference>
<dbReference type="RefSeq" id="WP_010918090.1">
    <property type="nucleotide sequence ID" value="NC_011916.1"/>
</dbReference>
<dbReference type="InterPro" id="IPR006664">
    <property type="entry name" value="OMP_bac"/>
</dbReference>
<dbReference type="GeneID" id="7330247"/>
<feature type="chain" id="PRO_5002606100" evidence="5">
    <location>
        <begin position="22"/>
        <end position="226"/>
    </location>
</feature>
<dbReference type="InterPro" id="IPR036737">
    <property type="entry name" value="OmpA-like_sf"/>
</dbReference>
<dbReference type="InterPro" id="IPR006665">
    <property type="entry name" value="OmpA-like"/>
</dbReference>
<dbReference type="InterPro" id="IPR006690">
    <property type="entry name" value="OMPA-like_CS"/>
</dbReference>